<evidence type="ECO:0000313" key="1">
    <source>
        <dbReference type="EMBL" id="VVE56126.1"/>
    </source>
</evidence>
<dbReference type="EMBL" id="CABPSB010000033">
    <property type="protein sequence ID" value="VVE56126.1"/>
    <property type="molecule type" value="Genomic_DNA"/>
</dbReference>
<evidence type="ECO:0000313" key="2">
    <source>
        <dbReference type="Proteomes" id="UP000406256"/>
    </source>
</evidence>
<dbReference type="RefSeq" id="WP_150671510.1">
    <property type="nucleotide sequence ID" value="NZ_CABPSB010000033.1"/>
</dbReference>
<accession>A0A5E4Z4S3</accession>
<dbReference type="AlphaFoldDB" id="A0A5E4Z4S3"/>
<sequence length="250" mass="27360">MNCLICGESPTIKSHLIPRVMAVEVQVGNAHAVVSPSSPGYRESQSGRMDTSILCGACDSSIGSFEGSTAKAFESLRNAGVGVRDGVLVTAEQAPDVTLRFYAALLWKYAVARRDLGQIDLGPYKSELQKMAFESAPIPDFFDAALMRLRLNPDDAGVFAYRAPKPDRKDGINMYRVLVGGVLAFVKVDRRPWGNTLLNDVALSRATNTRALVMAAQRFEEFKTLQHLAHNDIRLSAFLDRNDARAAQKA</sequence>
<reference evidence="1 2" key="1">
    <citation type="submission" date="2019-08" db="EMBL/GenBank/DDBJ databases">
        <authorList>
            <person name="Peeters C."/>
        </authorList>
    </citation>
    <scope>NUCLEOTIDE SEQUENCE [LARGE SCALE GENOMIC DNA]</scope>
    <source>
        <strain evidence="1 2">LMG 31108</strain>
    </source>
</reference>
<organism evidence="1 2">
    <name type="scientific">Pandoraea anhela</name>
    <dbReference type="NCBI Taxonomy" id="2508295"/>
    <lineage>
        <taxon>Bacteria</taxon>
        <taxon>Pseudomonadati</taxon>
        <taxon>Pseudomonadota</taxon>
        <taxon>Betaproteobacteria</taxon>
        <taxon>Burkholderiales</taxon>
        <taxon>Burkholderiaceae</taxon>
        <taxon>Pandoraea</taxon>
    </lineage>
</organism>
<dbReference type="Proteomes" id="UP000406256">
    <property type="component" value="Unassembled WGS sequence"/>
</dbReference>
<dbReference type="OrthoDB" id="8481741at2"/>
<name>A0A5E4Z4S3_9BURK</name>
<keyword evidence="2" id="KW-1185">Reference proteome</keyword>
<proteinExistence type="predicted"/>
<gene>
    <name evidence="1" type="ORF">PAN31108_05067</name>
</gene>
<evidence type="ECO:0008006" key="3">
    <source>
        <dbReference type="Google" id="ProtNLM"/>
    </source>
</evidence>
<protein>
    <recommendedName>
        <fullName evidence="3">HNH endonuclease</fullName>
    </recommendedName>
</protein>